<accession>A0ABY4CSB1</accession>
<keyword evidence="1" id="KW-0805">Transcription regulation</keyword>
<protein>
    <submittedName>
        <fullName evidence="6">Sigma-70 family RNA polymerase sigma factor</fullName>
    </submittedName>
</protein>
<feature type="domain" description="RNA polymerase sigma-70 region 2" evidence="5">
    <location>
        <begin position="32"/>
        <end position="101"/>
    </location>
</feature>
<reference evidence="6 7" key="1">
    <citation type="submission" date="2022-03" db="EMBL/GenBank/DDBJ databases">
        <title>Hymenobactersp. isolated from the air.</title>
        <authorList>
            <person name="Won M."/>
            <person name="Kwon S.-W."/>
        </authorList>
    </citation>
    <scope>NUCLEOTIDE SEQUENCE [LARGE SCALE GENOMIC DNA]</scope>
    <source>
        <strain evidence="6 7">KACC 21982</strain>
    </source>
</reference>
<evidence type="ECO:0000313" key="6">
    <source>
        <dbReference type="EMBL" id="UOG73145.1"/>
    </source>
</evidence>
<organism evidence="6 7">
    <name type="scientific">Hymenobacter tibetensis</name>
    <dbReference type="NCBI Taxonomy" id="497967"/>
    <lineage>
        <taxon>Bacteria</taxon>
        <taxon>Pseudomonadati</taxon>
        <taxon>Bacteroidota</taxon>
        <taxon>Cytophagia</taxon>
        <taxon>Cytophagales</taxon>
        <taxon>Hymenobacteraceae</taxon>
        <taxon>Hymenobacter</taxon>
    </lineage>
</organism>
<evidence type="ECO:0000256" key="4">
    <source>
        <dbReference type="ARBA" id="ARBA00023163"/>
    </source>
</evidence>
<evidence type="ECO:0000313" key="7">
    <source>
        <dbReference type="Proteomes" id="UP000831113"/>
    </source>
</evidence>
<dbReference type="Pfam" id="PF04542">
    <property type="entry name" value="Sigma70_r2"/>
    <property type="match status" value="1"/>
</dbReference>
<name>A0ABY4CSB1_9BACT</name>
<gene>
    <name evidence="6" type="ORF">MTX78_13530</name>
</gene>
<dbReference type="RefSeq" id="WP_243795082.1">
    <property type="nucleotide sequence ID" value="NZ_CP094669.1"/>
</dbReference>
<dbReference type="PANTHER" id="PTHR43133">
    <property type="entry name" value="RNA POLYMERASE ECF-TYPE SIGMA FACTO"/>
    <property type="match status" value="1"/>
</dbReference>
<keyword evidence="2" id="KW-0731">Sigma factor</keyword>
<proteinExistence type="predicted"/>
<dbReference type="InterPro" id="IPR039425">
    <property type="entry name" value="RNA_pol_sigma-70-like"/>
</dbReference>
<dbReference type="EMBL" id="CP094669">
    <property type="protein sequence ID" value="UOG73145.1"/>
    <property type="molecule type" value="Genomic_DNA"/>
</dbReference>
<evidence type="ECO:0000256" key="3">
    <source>
        <dbReference type="ARBA" id="ARBA00023125"/>
    </source>
</evidence>
<dbReference type="SUPFAM" id="SSF88946">
    <property type="entry name" value="Sigma2 domain of RNA polymerase sigma factors"/>
    <property type="match status" value="1"/>
</dbReference>
<evidence type="ECO:0000256" key="1">
    <source>
        <dbReference type="ARBA" id="ARBA00023015"/>
    </source>
</evidence>
<evidence type="ECO:0000259" key="5">
    <source>
        <dbReference type="Pfam" id="PF04542"/>
    </source>
</evidence>
<dbReference type="InterPro" id="IPR007627">
    <property type="entry name" value="RNA_pol_sigma70_r2"/>
</dbReference>
<dbReference type="Gene3D" id="1.10.1740.10">
    <property type="match status" value="1"/>
</dbReference>
<dbReference type="Proteomes" id="UP000831113">
    <property type="component" value="Chromosome"/>
</dbReference>
<evidence type="ECO:0000256" key="2">
    <source>
        <dbReference type="ARBA" id="ARBA00023082"/>
    </source>
</evidence>
<keyword evidence="7" id="KW-1185">Reference proteome</keyword>
<dbReference type="InterPro" id="IPR014284">
    <property type="entry name" value="RNA_pol_sigma-70_dom"/>
</dbReference>
<keyword evidence="3" id="KW-0238">DNA-binding</keyword>
<dbReference type="InterPro" id="IPR013325">
    <property type="entry name" value="RNA_pol_sigma_r2"/>
</dbReference>
<keyword evidence="4" id="KW-0804">Transcription</keyword>
<dbReference type="PANTHER" id="PTHR43133:SF8">
    <property type="entry name" value="RNA POLYMERASE SIGMA FACTOR HI_1459-RELATED"/>
    <property type="match status" value="1"/>
</dbReference>
<sequence length="195" mass="22199">MKTVNLLPPLPPDAAQLRHALQTNRGETLTLLYQRTFPMVRHYVLQHSGTEHDAKDIFHDALVIFYEKAVGGTLELTATASTYVVAVARNLWRRELSRRGRCSVADLNEEHLQVPEPAGATDSEAADASVLEYVEQLGEKCKNILLSFYYFQQPLEQIAVTHHYRNVRSATVQKFKCLERLRNSVRNVLFETFSA</sequence>
<dbReference type="NCBIfam" id="TIGR02937">
    <property type="entry name" value="sigma70-ECF"/>
    <property type="match status" value="1"/>
</dbReference>